<accession>A0A844ZBF9</accession>
<feature type="domain" description="PPIase FKBP-type" evidence="9">
    <location>
        <begin position="59"/>
        <end position="155"/>
    </location>
</feature>
<evidence type="ECO:0000256" key="3">
    <source>
        <dbReference type="ARBA" id="ARBA00023110"/>
    </source>
</evidence>
<feature type="compositionally biased region" description="Pro residues" evidence="7">
    <location>
        <begin position="185"/>
        <end position="199"/>
    </location>
</feature>
<reference evidence="10 11" key="1">
    <citation type="submission" date="2019-12" db="EMBL/GenBank/DDBJ databases">
        <title>Genomic-based taxomic classification of the family Erythrobacteraceae.</title>
        <authorList>
            <person name="Xu L."/>
        </authorList>
    </citation>
    <scope>NUCLEOTIDE SEQUENCE [LARGE SCALE GENOMIC DNA]</scope>
    <source>
        <strain evidence="10 11">MCCC 1A09962</strain>
    </source>
</reference>
<evidence type="ECO:0000256" key="5">
    <source>
        <dbReference type="PROSITE-ProRule" id="PRU00277"/>
    </source>
</evidence>
<evidence type="ECO:0000256" key="6">
    <source>
        <dbReference type="RuleBase" id="RU003915"/>
    </source>
</evidence>
<dbReference type="Proteomes" id="UP000433104">
    <property type="component" value="Unassembled WGS sequence"/>
</dbReference>
<dbReference type="AlphaFoldDB" id="A0A844ZBF9"/>
<feature type="transmembrane region" description="Helical" evidence="8">
    <location>
        <begin position="20"/>
        <end position="38"/>
    </location>
</feature>
<protein>
    <recommendedName>
        <fullName evidence="6">Peptidyl-prolyl cis-trans isomerase</fullName>
        <ecNumber evidence="6">5.2.1.8</ecNumber>
    </recommendedName>
</protein>
<dbReference type="OrthoDB" id="9812109at2"/>
<evidence type="ECO:0000256" key="4">
    <source>
        <dbReference type="ARBA" id="ARBA00023235"/>
    </source>
</evidence>
<name>A0A844ZBF9_9SPHN</name>
<proteinExistence type="inferred from homology"/>
<dbReference type="PANTHER" id="PTHR43811:SF19">
    <property type="entry name" value="39 KDA FK506-BINDING NUCLEAR PROTEIN"/>
    <property type="match status" value="1"/>
</dbReference>
<dbReference type="InterPro" id="IPR046357">
    <property type="entry name" value="PPIase_dom_sf"/>
</dbReference>
<evidence type="ECO:0000313" key="11">
    <source>
        <dbReference type="Proteomes" id="UP000433104"/>
    </source>
</evidence>
<evidence type="ECO:0000256" key="1">
    <source>
        <dbReference type="ARBA" id="ARBA00000971"/>
    </source>
</evidence>
<evidence type="ECO:0000256" key="2">
    <source>
        <dbReference type="ARBA" id="ARBA00006577"/>
    </source>
</evidence>
<comment type="similarity">
    <text evidence="2 6">Belongs to the FKBP-type PPIase family.</text>
</comment>
<feature type="region of interest" description="Disordered" evidence="7">
    <location>
        <begin position="169"/>
        <end position="199"/>
    </location>
</feature>
<dbReference type="EC" id="5.2.1.8" evidence="6"/>
<comment type="catalytic activity">
    <reaction evidence="1 5 6">
        <text>[protein]-peptidylproline (omega=180) = [protein]-peptidylproline (omega=0)</text>
        <dbReference type="Rhea" id="RHEA:16237"/>
        <dbReference type="Rhea" id="RHEA-COMP:10747"/>
        <dbReference type="Rhea" id="RHEA-COMP:10748"/>
        <dbReference type="ChEBI" id="CHEBI:83833"/>
        <dbReference type="ChEBI" id="CHEBI:83834"/>
        <dbReference type="EC" id="5.2.1.8"/>
    </reaction>
</comment>
<dbReference type="SUPFAM" id="SSF54534">
    <property type="entry name" value="FKBP-like"/>
    <property type="match status" value="1"/>
</dbReference>
<evidence type="ECO:0000256" key="7">
    <source>
        <dbReference type="SAM" id="MobiDB-lite"/>
    </source>
</evidence>
<keyword evidence="4 5" id="KW-0413">Isomerase</keyword>
<dbReference type="Gene3D" id="3.10.50.40">
    <property type="match status" value="1"/>
</dbReference>
<keyword evidence="11" id="KW-1185">Reference proteome</keyword>
<dbReference type="RefSeq" id="WP_160681170.1">
    <property type="nucleotide sequence ID" value="NZ_WTYW01000001.1"/>
</dbReference>
<evidence type="ECO:0000313" key="10">
    <source>
        <dbReference type="EMBL" id="MXO84622.1"/>
    </source>
</evidence>
<dbReference type="GO" id="GO:0003755">
    <property type="term" value="F:peptidyl-prolyl cis-trans isomerase activity"/>
    <property type="evidence" value="ECO:0007669"/>
    <property type="project" value="UniProtKB-UniRule"/>
</dbReference>
<evidence type="ECO:0000256" key="8">
    <source>
        <dbReference type="SAM" id="Phobius"/>
    </source>
</evidence>
<keyword evidence="3 5" id="KW-0697">Rotamase</keyword>
<comment type="caution">
    <text evidence="10">The sequence shown here is derived from an EMBL/GenBank/DDBJ whole genome shotgun (WGS) entry which is preliminary data.</text>
</comment>
<dbReference type="Pfam" id="PF00254">
    <property type="entry name" value="FKBP_C"/>
    <property type="match status" value="1"/>
</dbReference>
<keyword evidence="8" id="KW-1133">Transmembrane helix</keyword>
<organism evidence="10 11">
    <name type="scientific">Parapontixanthobacter aurantiacus</name>
    <dbReference type="NCBI Taxonomy" id="1463599"/>
    <lineage>
        <taxon>Bacteria</taxon>
        <taxon>Pseudomonadati</taxon>
        <taxon>Pseudomonadota</taxon>
        <taxon>Alphaproteobacteria</taxon>
        <taxon>Sphingomonadales</taxon>
        <taxon>Erythrobacteraceae</taxon>
        <taxon>Parapontixanthobacter</taxon>
    </lineage>
</organism>
<dbReference type="EMBL" id="WTYW01000001">
    <property type="protein sequence ID" value="MXO84622.1"/>
    <property type="molecule type" value="Genomic_DNA"/>
</dbReference>
<dbReference type="PANTHER" id="PTHR43811">
    <property type="entry name" value="FKBP-TYPE PEPTIDYL-PROLYL CIS-TRANS ISOMERASE FKPA"/>
    <property type="match status" value="1"/>
</dbReference>
<gene>
    <name evidence="10" type="ORF">GRI38_01060</name>
</gene>
<keyword evidence="8" id="KW-0812">Transmembrane</keyword>
<dbReference type="PROSITE" id="PS50059">
    <property type="entry name" value="FKBP_PPIASE"/>
    <property type="match status" value="1"/>
</dbReference>
<keyword evidence="8" id="KW-0472">Membrane</keyword>
<sequence length="199" mass="21189">MSEVTRVPLRPIAKGSLAKLWIAVIIAILVAAALAWATQVRGAGVEVIEEGTGEVPQIGDVIFVRYTGRLPDGTVFDQSGESPLPPQLFPEGVPFLLEEGQTVQGFFEGLQQVRTGGTYEFNIPADKAYGDSPPPGSEIPAGSDLVFDIEVVEIMSRQEFERRAQTFQQMMQMQQGAQGQGGPLGGPPQGAPPQGAPSE</sequence>
<evidence type="ECO:0000259" key="9">
    <source>
        <dbReference type="PROSITE" id="PS50059"/>
    </source>
</evidence>
<dbReference type="InterPro" id="IPR001179">
    <property type="entry name" value="PPIase_FKBP_dom"/>
</dbReference>